<keyword evidence="3" id="KW-1185">Reference proteome</keyword>
<accession>A0AAW1SYN0</accession>
<reference evidence="2 3" key="1">
    <citation type="journal article" date="2024" name="Nat. Commun.">
        <title>Phylogenomics reveals the evolutionary origins of lichenization in chlorophyte algae.</title>
        <authorList>
            <person name="Puginier C."/>
            <person name="Libourel C."/>
            <person name="Otte J."/>
            <person name="Skaloud P."/>
            <person name="Haon M."/>
            <person name="Grisel S."/>
            <person name="Petersen M."/>
            <person name="Berrin J.G."/>
            <person name="Delaux P.M."/>
            <person name="Dal Grande F."/>
            <person name="Keller J."/>
        </authorList>
    </citation>
    <scope>NUCLEOTIDE SEQUENCE [LARGE SCALE GENOMIC DNA]</scope>
    <source>
        <strain evidence="2 3">SAG 2523</strain>
    </source>
</reference>
<sequence length="640" mass="67432">MGQLRSLEHHQKIAPWTPSTEQLGKRPVVELLCRAILIDENHRGVAALRQAGQPHTPIRDTSLQASVLEAVTWLECRLKAEPHLSSLAAEPISALQMMLQLHPLVLRGPPARRCTQQWLGLATFAPMQQAVTDAAQLQAAPATNSPASRPLALLPPMPEDIRRPSQDPVSAGLYDANALDRLHRPDSQHAAAMPTGVSRPASGASHMSTGFFAGDPPGLGLPFHPDSHPQEAGLQGWEGPRVRYAPSSQQRPSQQASAPAQLRAVSHGAQPAPRHMAAQLLVRSTGQPIPSATGNGFSGLQAPPGLDAPGSWPPSPLSTCANEVVSSSSALFPRGIPQHTPSPVPPKEDLRGIAAQLAPGAPENGYAGLDPPPGLDPLAESAGQSARISSNSIPAHKGTPGTPSGPDIASPMTPGTLKRAWPPTGEVGAAQPSQTDSGVLSSRKRSRAQRILQLSAAEAVSPMPPLHSLRDQQRASPAGNASLLLQGAKLHDITTSEDNGLSRGHPEVVSAILSMRSKHVTPIRPASASQQRRQSDQQFLHPLQRLATQVQGTETQQRSVARAAARDGTQAGSKHVGGPSGGSSDIAPWTPSDEEMEGALIFADSLTGPYARTLRAYMHSALCRKPVCNREGYASNDPCI</sequence>
<protein>
    <submittedName>
        <fullName evidence="2">Uncharacterized protein</fullName>
    </submittedName>
</protein>
<gene>
    <name evidence="2" type="ORF">WJX84_002671</name>
</gene>
<evidence type="ECO:0000313" key="3">
    <source>
        <dbReference type="Proteomes" id="UP001485043"/>
    </source>
</evidence>
<dbReference type="EMBL" id="JALJOV010000642">
    <property type="protein sequence ID" value="KAK9862185.1"/>
    <property type="molecule type" value="Genomic_DNA"/>
</dbReference>
<feature type="compositionally biased region" description="Polar residues" evidence="1">
    <location>
        <begin position="548"/>
        <end position="559"/>
    </location>
</feature>
<feature type="region of interest" description="Disordered" evidence="1">
    <location>
        <begin position="548"/>
        <end position="591"/>
    </location>
</feature>
<comment type="caution">
    <text evidence="2">The sequence shown here is derived from an EMBL/GenBank/DDBJ whole genome shotgun (WGS) entry which is preliminary data.</text>
</comment>
<feature type="compositionally biased region" description="Polar residues" evidence="1">
    <location>
        <begin position="431"/>
        <end position="440"/>
    </location>
</feature>
<evidence type="ECO:0000313" key="2">
    <source>
        <dbReference type="EMBL" id="KAK9862185.1"/>
    </source>
</evidence>
<proteinExistence type="predicted"/>
<dbReference type="AlphaFoldDB" id="A0AAW1SYN0"/>
<evidence type="ECO:0000256" key="1">
    <source>
        <dbReference type="SAM" id="MobiDB-lite"/>
    </source>
</evidence>
<dbReference type="Proteomes" id="UP001485043">
    <property type="component" value="Unassembled WGS sequence"/>
</dbReference>
<feature type="compositionally biased region" description="Polar residues" evidence="1">
    <location>
        <begin position="382"/>
        <end position="393"/>
    </location>
</feature>
<feature type="region of interest" description="Disordered" evidence="1">
    <location>
        <begin position="188"/>
        <end position="270"/>
    </location>
</feature>
<feature type="compositionally biased region" description="Low complexity" evidence="1">
    <location>
        <begin position="245"/>
        <end position="261"/>
    </location>
</feature>
<name>A0AAW1SYN0_9CHLO</name>
<feature type="region of interest" description="Disordered" evidence="1">
    <location>
        <begin position="359"/>
        <end position="444"/>
    </location>
</feature>
<organism evidence="2 3">
    <name type="scientific">Apatococcus fuscideae</name>
    <dbReference type="NCBI Taxonomy" id="2026836"/>
    <lineage>
        <taxon>Eukaryota</taxon>
        <taxon>Viridiplantae</taxon>
        <taxon>Chlorophyta</taxon>
        <taxon>core chlorophytes</taxon>
        <taxon>Trebouxiophyceae</taxon>
        <taxon>Chlorellales</taxon>
        <taxon>Chlorellaceae</taxon>
        <taxon>Apatococcus</taxon>
    </lineage>
</organism>